<proteinExistence type="predicted"/>
<accession>A0A7T8KM78</accession>
<reference evidence="3" key="1">
    <citation type="submission" date="2021-01" db="EMBL/GenBank/DDBJ databases">
        <title>Caligus Genome Assembly.</title>
        <authorList>
            <person name="Gallardo-Escarate C."/>
        </authorList>
    </citation>
    <scope>NUCLEOTIDE SEQUENCE [LARGE SCALE GENOMIC DNA]</scope>
</reference>
<feature type="region of interest" description="Disordered" evidence="1">
    <location>
        <begin position="101"/>
        <end position="163"/>
    </location>
</feature>
<sequence>MGNYNYKLQIYLQTLLLTAAHTLLKACFGLHSGPPIDCSNNPTHFGRHQVPSTFIALFLSQQRSVFSPLSFLCQLGSRSHKKESQGCSNPLFIAAGVLIESSESSKPRRKASAIISSPKIHSQKRALHSASEEEIRHGMDRKSKARMLSSAKSKALRLQESQT</sequence>
<feature type="compositionally biased region" description="Basic and acidic residues" evidence="1">
    <location>
        <begin position="130"/>
        <end position="142"/>
    </location>
</feature>
<evidence type="ECO:0000313" key="2">
    <source>
        <dbReference type="EMBL" id="QQP58468.1"/>
    </source>
</evidence>
<protein>
    <submittedName>
        <fullName evidence="2">Uncharacterized protein</fullName>
    </submittedName>
</protein>
<dbReference type="Proteomes" id="UP000595437">
    <property type="component" value="Chromosome 2"/>
</dbReference>
<evidence type="ECO:0000256" key="1">
    <source>
        <dbReference type="SAM" id="MobiDB-lite"/>
    </source>
</evidence>
<dbReference type="AlphaFoldDB" id="A0A7T8KM78"/>
<evidence type="ECO:0000313" key="3">
    <source>
        <dbReference type="Proteomes" id="UP000595437"/>
    </source>
</evidence>
<name>A0A7T8KM78_CALRO</name>
<gene>
    <name evidence="2" type="ORF">FKW44_003798</name>
</gene>
<keyword evidence="3" id="KW-1185">Reference proteome</keyword>
<dbReference type="EMBL" id="CP045891">
    <property type="protein sequence ID" value="QQP58468.1"/>
    <property type="molecule type" value="Genomic_DNA"/>
</dbReference>
<feature type="non-terminal residue" evidence="2">
    <location>
        <position position="1"/>
    </location>
</feature>
<organism evidence="2 3">
    <name type="scientific">Caligus rogercresseyi</name>
    <name type="common">Sea louse</name>
    <dbReference type="NCBI Taxonomy" id="217165"/>
    <lineage>
        <taxon>Eukaryota</taxon>
        <taxon>Metazoa</taxon>
        <taxon>Ecdysozoa</taxon>
        <taxon>Arthropoda</taxon>
        <taxon>Crustacea</taxon>
        <taxon>Multicrustacea</taxon>
        <taxon>Hexanauplia</taxon>
        <taxon>Copepoda</taxon>
        <taxon>Siphonostomatoida</taxon>
        <taxon>Caligidae</taxon>
        <taxon>Caligus</taxon>
    </lineage>
</organism>